<evidence type="ECO:0000259" key="13">
    <source>
        <dbReference type="Pfam" id="PF01507"/>
    </source>
</evidence>
<comment type="pathway">
    <text evidence="1">Cofactor biosynthesis; FAD biosynthesis; FAD from FMN: step 1/1.</text>
</comment>
<comment type="catalytic activity">
    <reaction evidence="12">
        <text>FMN + ATP + H(+) = FAD + diphosphate</text>
        <dbReference type="Rhea" id="RHEA:17237"/>
        <dbReference type="ChEBI" id="CHEBI:15378"/>
        <dbReference type="ChEBI" id="CHEBI:30616"/>
        <dbReference type="ChEBI" id="CHEBI:33019"/>
        <dbReference type="ChEBI" id="CHEBI:57692"/>
        <dbReference type="ChEBI" id="CHEBI:58210"/>
        <dbReference type="EC" id="2.7.7.2"/>
    </reaction>
</comment>
<keyword evidence="15" id="KW-1185">Reference proteome</keyword>
<dbReference type="Pfam" id="PF01507">
    <property type="entry name" value="PAPS_reduct"/>
    <property type="match status" value="2"/>
</dbReference>
<keyword evidence="8" id="KW-0274">FAD</keyword>
<evidence type="ECO:0000313" key="15">
    <source>
        <dbReference type="Proteomes" id="UP001497472"/>
    </source>
</evidence>
<evidence type="ECO:0000256" key="9">
    <source>
        <dbReference type="ARBA" id="ARBA00022840"/>
    </source>
</evidence>
<dbReference type="AlphaFoldDB" id="A0AAV1JV80"/>
<dbReference type="Gene3D" id="3.40.50.620">
    <property type="entry name" value="HUPs"/>
    <property type="match status" value="1"/>
</dbReference>
<evidence type="ECO:0000256" key="8">
    <source>
        <dbReference type="ARBA" id="ARBA00022827"/>
    </source>
</evidence>
<dbReference type="Proteomes" id="UP001497472">
    <property type="component" value="Unassembled WGS sequence"/>
</dbReference>
<dbReference type="CDD" id="cd23948">
    <property type="entry name" value="FAD_synthase"/>
    <property type="match status" value="1"/>
</dbReference>
<accession>A0AAV1JV80</accession>
<dbReference type="InterPro" id="IPR014729">
    <property type="entry name" value="Rossmann-like_a/b/a_fold"/>
</dbReference>
<keyword evidence="9" id="KW-0067">ATP-binding</keyword>
<dbReference type="SUPFAM" id="SSF52402">
    <property type="entry name" value="Adenine nucleotide alpha hydrolases-like"/>
    <property type="match status" value="1"/>
</dbReference>
<evidence type="ECO:0000256" key="7">
    <source>
        <dbReference type="ARBA" id="ARBA00022741"/>
    </source>
</evidence>
<evidence type="ECO:0000256" key="6">
    <source>
        <dbReference type="ARBA" id="ARBA00022695"/>
    </source>
</evidence>
<keyword evidence="4" id="KW-0288">FMN</keyword>
<dbReference type="GO" id="GO:0003919">
    <property type="term" value="F:FMN adenylyltransferase activity"/>
    <property type="evidence" value="ECO:0007669"/>
    <property type="project" value="UniProtKB-EC"/>
</dbReference>
<gene>
    <name evidence="14" type="ORF">LNINA_LOCUS12438</name>
</gene>
<name>A0AAV1JV80_9NEOP</name>
<evidence type="ECO:0000256" key="4">
    <source>
        <dbReference type="ARBA" id="ARBA00022643"/>
    </source>
</evidence>
<organism evidence="14 15">
    <name type="scientific">Leptosia nina</name>
    <dbReference type="NCBI Taxonomy" id="320188"/>
    <lineage>
        <taxon>Eukaryota</taxon>
        <taxon>Metazoa</taxon>
        <taxon>Ecdysozoa</taxon>
        <taxon>Arthropoda</taxon>
        <taxon>Hexapoda</taxon>
        <taxon>Insecta</taxon>
        <taxon>Pterygota</taxon>
        <taxon>Neoptera</taxon>
        <taxon>Endopterygota</taxon>
        <taxon>Lepidoptera</taxon>
        <taxon>Glossata</taxon>
        <taxon>Ditrysia</taxon>
        <taxon>Papilionoidea</taxon>
        <taxon>Pieridae</taxon>
        <taxon>Pierinae</taxon>
        <taxon>Leptosia</taxon>
    </lineage>
</organism>
<dbReference type="GO" id="GO:0006747">
    <property type="term" value="P:FAD biosynthetic process"/>
    <property type="evidence" value="ECO:0007669"/>
    <property type="project" value="TreeGrafter"/>
</dbReference>
<evidence type="ECO:0000256" key="11">
    <source>
        <dbReference type="ARBA" id="ARBA00031871"/>
    </source>
</evidence>
<comment type="caution">
    <text evidence="14">The sequence shown here is derived from an EMBL/GenBank/DDBJ whole genome shotgun (WGS) entry which is preliminary data.</text>
</comment>
<dbReference type="EC" id="2.7.7.2" evidence="2"/>
<keyword evidence="7" id="KW-0547">Nucleotide-binding</keyword>
<keyword evidence="6" id="KW-0548">Nucleotidyltransferase</keyword>
<evidence type="ECO:0000256" key="3">
    <source>
        <dbReference type="ARBA" id="ARBA00022630"/>
    </source>
</evidence>
<evidence type="ECO:0000256" key="12">
    <source>
        <dbReference type="ARBA" id="ARBA00049494"/>
    </source>
</evidence>
<feature type="domain" description="Phosphoadenosine phosphosulphate reductase" evidence="13">
    <location>
        <begin position="37"/>
        <end position="109"/>
    </location>
</feature>
<evidence type="ECO:0000256" key="2">
    <source>
        <dbReference type="ARBA" id="ARBA00012393"/>
    </source>
</evidence>
<dbReference type="EMBL" id="CAVLEF010000225">
    <property type="protein sequence ID" value="CAK1553434.1"/>
    <property type="molecule type" value="Genomic_DNA"/>
</dbReference>
<keyword evidence="3" id="KW-0285">Flavoprotein</keyword>
<evidence type="ECO:0000256" key="5">
    <source>
        <dbReference type="ARBA" id="ARBA00022679"/>
    </source>
</evidence>
<dbReference type="GO" id="GO:0005524">
    <property type="term" value="F:ATP binding"/>
    <property type="evidence" value="ECO:0007669"/>
    <property type="project" value="UniProtKB-KW"/>
</dbReference>
<keyword evidence="5" id="KW-0808">Transferase</keyword>
<proteinExistence type="predicted"/>
<evidence type="ECO:0000256" key="10">
    <source>
        <dbReference type="ARBA" id="ARBA00031145"/>
    </source>
</evidence>
<feature type="domain" description="Phosphoadenosine phosphosulphate reductase" evidence="13">
    <location>
        <begin position="120"/>
        <end position="194"/>
    </location>
</feature>
<sequence length="251" mass="28643">MPQPAEPVMNFEDITTVTAESAQILRQCFSQFRLDEVFLSFNGGKDCTVLLDLTINILRDIHQKDDIAKDLKVIYMRTKGPFREIESFIEEIEAHYKVKLLVIEGEMKSALENILEGDRRLKACLMGTRRTDPFSQSLKFMQKTDTSWPQVVRVFPLLNWSYHQIWTYILQRHVPYCSLYDIGYTSIGSVQNTCPNPSLAYSISGHIAYKPAWLLTDPAMERAGRMTQPVNGHKTDKTVTDSCIGNGLNVT</sequence>
<dbReference type="PANTHER" id="PTHR23293">
    <property type="entry name" value="FAD SYNTHETASE-RELATED FMN ADENYLYLTRANSFERASE"/>
    <property type="match status" value="1"/>
</dbReference>
<dbReference type="InterPro" id="IPR002500">
    <property type="entry name" value="PAPS_reduct_dom"/>
</dbReference>
<evidence type="ECO:0000313" key="14">
    <source>
        <dbReference type="EMBL" id="CAK1553434.1"/>
    </source>
</evidence>
<reference evidence="14 15" key="1">
    <citation type="submission" date="2023-11" db="EMBL/GenBank/DDBJ databases">
        <authorList>
            <person name="Okamura Y."/>
        </authorList>
    </citation>
    <scope>NUCLEOTIDE SEQUENCE [LARGE SCALE GENOMIC DNA]</scope>
</reference>
<protein>
    <recommendedName>
        <fullName evidence="2">FAD synthase</fullName>
        <ecNumber evidence="2">2.7.7.2</ecNumber>
    </recommendedName>
    <alternativeName>
        <fullName evidence="10">FAD pyrophosphorylase</fullName>
    </alternativeName>
    <alternativeName>
        <fullName evidence="11">FMN adenylyltransferase</fullName>
    </alternativeName>
</protein>
<dbReference type="PANTHER" id="PTHR23293:SF9">
    <property type="entry name" value="FAD SYNTHASE"/>
    <property type="match status" value="1"/>
</dbReference>
<evidence type="ECO:0000256" key="1">
    <source>
        <dbReference type="ARBA" id="ARBA00004726"/>
    </source>
</evidence>